<gene>
    <name evidence="2" type="ORF">DCHRY22_LOCUS15601</name>
</gene>
<feature type="region of interest" description="Disordered" evidence="1">
    <location>
        <begin position="448"/>
        <end position="479"/>
    </location>
</feature>
<dbReference type="InterPro" id="IPR040041">
    <property type="entry name" value="TMEM201"/>
</dbReference>
<dbReference type="PANTHER" id="PTHR28646:SF1">
    <property type="entry name" value="TRANSMEMBRANE PROTEIN 201"/>
    <property type="match status" value="1"/>
</dbReference>
<name>A0A8J2WDF9_9NEOP</name>
<dbReference type="GO" id="GO:0030473">
    <property type="term" value="P:nuclear migration along microtubule"/>
    <property type="evidence" value="ECO:0007669"/>
    <property type="project" value="TreeGrafter"/>
</dbReference>
<evidence type="ECO:0000256" key="1">
    <source>
        <dbReference type="SAM" id="MobiDB-lite"/>
    </source>
</evidence>
<protein>
    <submittedName>
        <fullName evidence="2">(African queen) hypothetical protein</fullName>
    </submittedName>
</protein>
<dbReference type="Proteomes" id="UP000789524">
    <property type="component" value="Unassembled WGS sequence"/>
</dbReference>
<dbReference type="GO" id="GO:0051015">
    <property type="term" value="F:actin filament binding"/>
    <property type="evidence" value="ECO:0007669"/>
    <property type="project" value="TreeGrafter"/>
</dbReference>
<feature type="compositionally biased region" description="Low complexity" evidence="1">
    <location>
        <begin position="448"/>
        <end position="464"/>
    </location>
</feature>
<reference evidence="2" key="1">
    <citation type="submission" date="2021-09" db="EMBL/GenBank/DDBJ databases">
        <authorList>
            <person name="Martin H S."/>
        </authorList>
    </citation>
    <scope>NUCLEOTIDE SEQUENCE</scope>
</reference>
<keyword evidence="3" id="KW-1185">Reference proteome</keyword>
<comment type="caution">
    <text evidence="2">The sequence shown here is derived from an EMBL/GenBank/DDBJ whole genome shotgun (WGS) entry which is preliminary data.</text>
</comment>
<evidence type="ECO:0000313" key="2">
    <source>
        <dbReference type="EMBL" id="CAG9585118.1"/>
    </source>
</evidence>
<dbReference type="EMBL" id="CAKASE010000083">
    <property type="protein sequence ID" value="CAG9585118.1"/>
    <property type="molecule type" value="Genomic_DNA"/>
</dbReference>
<accession>A0A8J2WDF9</accession>
<dbReference type="OrthoDB" id="5966927at2759"/>
<proteinExistence type="predicted"/>
<sequence>MCNINQQLKVTQLSNFVPMNENKYDEEVECYRLKLEKAYKLCSPCKKVLQIKLHKEKETLLGSKLLEMRTPEKKLQKSARRNEFCKNVINNASKLIAGVLIVLVMIECYENALKHKSLSYTLNYIKEMLNNILQRIVSIVRMKTFLTFPSLEKHFTDIDNIDIFTNFDSGLNDLTQKALGGFVCFIQIVGHFWNINKSNYSVVIDLLWSLFVITSIVNGRVDVDPLIMSLLKLSSTLAVLLIYMNMKEKTFRNVTRKINTPKSGTKLLRGTKSINDEEDNISLDTDDDVSLSKFGLHNFTDSSNDTLSPLSGLISGRSFTPRSDSLWSKPNINTAYTVNSALTNSPKSISESVFMKPSFNKYQKIKDESDSDLDESINSLCISSPKKKSRKINPVFALRKFTASPNFIIPTAQNHSRPLISPSKLGHSTSWVAGGYWGNDGQIFNVNGSRSSSQSSGFESQSSSMNQRNVFSPPSREDSVCGEDRTLLMDRFTNNTNTMNCFNYPNPSFTPITTPVFPQMQYNSHVQIPQPRFAQQTFVSPNVFAQQLSPNSTFKAPSGSRLIKLPTDNFTAR</sequence>
<dbReference type="GO" id="GO:0005521">
    <property type="term" value="F:lamin binding"/>
    <property type="evidence" value="ECO:0007669"/>
    <property type="project" value="TreeGrafter"/>
</dbReference>
<dbReference type="AlphaFoldDB" id="A0A8J2WDF9"/>
<dbReference type="GO" id="GO:0031965">
    <property type="term" value="C:nuclear membrane"/>
    <property type="evidence" value="ECO:0007669"/>
    <property type="project" value="TreeGrafter"/>
</dbReference>
<dbReference type="PANTHER" id="PTHR28646">
    <property type="entry name" value="TRANSMEMBRANE PROTEIN 201"/>
    <property type="match status" value="1"/>
</dbReference>
<evidence type="ECO:0000313" key="3">
    <source>
        <dbReference type="Proteomes" id="UP000789524"/>
    </source>
</evidence>
<organism evidence="2 3">
    <name type="scientific">Danaus chrysippus</name>
    <name type="common">African queen</name>
    <dbReference type="NCBI Taxonomy" id="151541"/>
    <lineage>
        <taxon>Eukaryota</taxon>
        <taxon>Metazoa</taxon>
        <taxon>Ecdysozoa</taxon>
        <taxon>Arthropoda</taxon>
        <taxon>Hexapoda</taxon>
        <taxon>Insecta</taxon>
        <taxon>Pterygota</taxon>
        <taxon>Neoptera</taxon>
        <taxon>Endopterygota</taxon>
        <taxon>Lepidoptera</taxon>
        <taxon>Glossata</taxon>
        <taxon>Ditrysia</taxon>
        <taxon>Papilionoidea</taxon>
        <taxon>Nymphalidae</taxon>
        <taxon>Danainae</taxon>
        <taxon>Danaini</taxon>
        <taxon>Danaina</taxon>
        <taxon>Danaus</taxon>
        <taxon>Anosia</taxon>
    </lineage>
</organism>